<evidence type="ECO:0000313" key="3">
    <source>
        <dbReference type="Proteomes" id="UP000823941"/>
    </source>
</evidence>
<reference evidence="2 3" key="1">
    <citation type="submission" date="2021-06" db="EMBL/GenBank/DDBJ databases">
        <title>A haploid diamondback moth (Plutella xylostella L.) genome assembly resolves 31 chromosomes and identifies a diamide resistance mutation.</title>
        <authorList>
            <person name="Ward C.M."/>
            <person name="Perry K.D."/>
            <person name="Baker G."/>
            <person name="Powis K."/>
            <person name="Heckel D.G."/>
            <person name="Baxter S.W."/>
        </authorList>
    </citation>
    <scope>NUCLEOTIDE SEQUENCE [LARGE SCALE GENOMIC DNA]</scope>
    <source>
        <strain evidence="2 3">LV</strain>
        <tissue evidence="2">Single pupa</tissue>
    </source>
</reference>
<sequence>MVPLLLCLLVLCGVDARPSSCQQYCESTKSKSWPVPGCKCNAMDRTKSIRLPREDQLEPSSIYYTPAEPERPPPALPAAAPLPFYIVNPGRRAVYRGRLNDVAVKRIVKPTPKHHIKFLNNGSMKYSNPIILKKDNYDTNIAENNRLECLDLHILVLARKDSSNNAAKLVTEERLRKYEDMSDSDIIMAIQTKCNQPIETVGENLRNFDKVNPEKLDNVFNGPGNMLSLNNEHVEAVTDITSIQNKNETQTDIMSEPASAHSLETISEITNIPIEYKTQTEEIAHHNNVNSHESIFTTPSLIESNNNQSQSTTEMQPVEKVQTNYIIEDEEYKLNRTFSTLNYNYVVTETEKPLEMLSFTKPPSSQFQESGLHDIATEPAMYDENKDHLLPDGPDPDPKSIIDAINQTTETNFNQQQYNVTEITRRSGARELLKESDVKIPKMISKELVNGSFVSDVLGYEDLANGDFESDTKNSLEGDESEARNISTSLSRRSEVLLHEDINNDTKADLIDVKYNDLGNEDMQADLEGAASEVSVNFAAPSEAPRQSEIVGKLYFMSSDQLIPARFVQNPEGEIVLGLDGPALCDKIILNNKNKSVMFSKLCSFINTPNF</sequence>
<gene>
    <name evidence="2" type="ORF">JYU34_000061</name>
</gene>
<evidence type="ECO:0000256" key="1">
    <source>
        <dbReference type="SAM" id="SignalP"/>
    </source>
</evidence>
<proteinExistence type="predicted"/>
<dbReference type="Proteomes" id="UP000823941">
    <property type="component" value="Chromosome 1"/>
</dbReference>
<feature type="chain" id="PRO_5046226063" evidence="1">
    <location>
        <begin position="17"/>
        <end position="611"/>
    </location>
</feature>
<comment type="caution">
    <text evidence="2">The sequence shown here is derived from an EMBL/GenBank/DDBJ whole genome shotgun (WGS) entry which is preliminary data.</text>
</comment>
<evidence type="ECO:0000313" key="2">
    <source>
        <dbReference type="EMBL" id="KAG7312989.1"/>
    </source>
</evidence>
<protein>
    <submittedName>
        <fullName evidence="2">Uncharacterized protein</fullName>
    </submittedName>
</protein>
<accession>A0ABQ7R6R3</accession>
<name>A0ABQ7R6R3_PLUXY</name>
<dbReference type="EMBL" id="JAHIBW010000001">
    <property type="protein sequence ID" value="KAG7312989.1"/>
    <property type="molecule type" value="Genomic_DNA"/>
</dbReference>
<feature type="signal peptide" evidence="1">
    <location>
        <begin position="1"/>
        <end position="16"/>
    </location>
</feature>
<keyword evidence="1" id="KW-0732">Signal</keyword>
<organism evidence="2 3">
    <name type="scientific">Plutella xylostella</name>
    <name type="common">Diamondback moth</name>
    <name type="synonym">Plutella maculipennis</name>
    <dbReference type="NCBI Taxonomy" id="51655"/>
    <lineage>
        <taxon>Eukaryota</taxon>
        <taxon>Metazoa</taxon>
        <taxon>Ecdysozoa</taxon>
        <taxon>Arthropoda</taxon>
        <taxon>Hexapoda</taxon>
        <taxon>Insecta</taxon>
        <taxon>Pterygota</taxon>
        <taxon>Neoptera</taxon>
        <taxon>Endopterygota</taxon>
        <taxon>Lepidoptera</taxon>
        <taxon>Glossata</taxon>
        <taxon>Ditrysia</taxon>
        <taxon>Yponomeutoidea</taxon>
        <taxon>Plutellidae</taxon>
        <taxon>Plutella</taxon>
    </lineage>
</organism>
<keyword evidence="3" id="KW-1185">Reference proteome</keyword>